<dbReference type="InterPro" id="IPR000086">
    <property type="entry name" value="NUDIX_hydrolase_dom"/>
</dbReference>
<dbReference type="AlphaFoldDB" id="A0A242BEV2"/>
<dbReference type="PROSITE" id="PS00893">
    <property type="entry name" value="NUDIX_BOX"/>
    <property type="match status" value="1"/>
</dbReference>
<dbReference type="Gene3D" id="3.90.79.10">
    <property type="entry name" value="Nucleoside Triphosphate Pyrophosphohydrolase"/>
    <property type="match status" value="1"/>
</dbReference>
<dbReference type="InterPro" id="IPR020084">
    <property type="entry name" value="NUDIX_hydrolase_CS"/>
</dbReference>
<feature type="domain" description="Nudix hydrolase" evidence="3">
    <location>
        <begin position="18"/>
        <end position="132"/>
    </location>
</feature>
<reference evidence="4 5" key="1">
    <citation type="submission" date="2017-05" db="EMBL/GenBank/DDBJ databases">
        <title>The Genome Sequence of Enterococcus faecium 7H8_DIV0219.</title>
        <authorList>
            <consortium name="The Broad Institute Genomics Platform"/>
            <consortium name="The Broad Institute Genomic Center for Infectious Diseases"/>
            <person name="Earl A."/>
            <person name="Manson A."/>
            <person name="Schwartman J."/>
            <person name="Gilmore M."/>
            <person name="Abouelleil A."/>
            <person name="Cao P."/>
            <person name="Chapman S."/>
            <person name="Cusick C."/>
            <person name="Shea T."/>
            <person name="Young S."/>
            <person name="Neafsey D."/>
            <person name="Nusbaum C."/>
            <person name="Birren B."/>
        </authorList>
    </citation>
    <scope>NUCLEOTIDE SEQUENCE [LARGE SCALE GENOMIC DNA]</scope>
    <source>
        <strain evidence="4 5">7H8_DIV0219</strain>
    </source>
</reference>
<accession>A0A242BEV2</accession>
<dbReference type="Pfam" id="PF00293">
    <property type="entry name" value="NUDIX"/>
    <property type="match status" value="1"/>
</dbReference>
<evidence type="ECO:0000256" key="1">
    <source>
        <dbReference type="ARBA" id="ARBA00001946"/>
    </source>
</evidence>
<dbReference type="EMBL" id="NGKW01000003">
    <property type="protein sequence ID" value="OTN93849.1"/>
    <property type="molecule type" value="Genomic_DNA"/>
</dbReference>
<proteinExistence type="predicted"/>
<organism evidence="4 5">
    <name type="scientific">Enterococcus faecium</name>
    <name type="common">Streptococcus faecium</name>
    <dbReference type="NCBI Taxonomy" id="1352"/>
    <lineage>
        <taxon>Bacteria</taxon>
        <taxon>Bacillati</taxon>
        <taxon>Bacillota</taxon>
        <taxon>Bacilli</taxon>
        <taxon>Lactobacillales</taxon>
        <taxon>Enterococcaceae</taxon>
        <taxon>Enterococcus</taxon>
    </lineage>
</organism>
<dbReference type="GO" id="GO:0016787">
    <property type="term" value="F:hydrolase activity"/>
    <property type="evidence" value="ECO:0007669"/>
    <property type="project" value="UniProtKB-KW"/>
</dbReference>
<dbReference type="InterPro" id="IPR015797">
    <property type="entry name" value="NUDIX_hydrolase-like_dom_sf"/>
</dbReference>
<evidence type="ECO:0000256" key="2">
    <source>
        <dbReference type="ARBA" id="ARBA00022801"/>
    </source>
</evidence>
<dbReference type="PANTHER" id="PTHR43046:SF14">
    <property type="entry name" value="MUTT_NUDIX FAMILY PROTEIN"/>
    <property type="match status" value="1"/>
</dbReference>
<dbReference type="RefSeq" id="WP_086323427.1">
    <property type="nucleotide sequence ID" value="NZ_NGKW01000003.1"/>
</dbReference>
<evidence type="ECO:0000313" key="4">
    <source>
        <dbReference type="EMBL" id="OTN93849.1"/>
    </source>
</evidence>
<evidence type="ECO:0000259" key="3">
    <source>
        <dbReference type="Pfam" id="PF00293"/>
    </source>
</evidence>
<evidence type="ECO:0000313" key="5">
    <source>
        <dbReference type="Proteomes" id="UP000194885"/>
    </source>
</evidence>
<gene>
    <name evidence="4" type="ORF">A5810_001725</name>
</gene>
<dbReference type="Proteomes" id="UP000194885">
    <property type="component" value="Unassembled WGS sequence"/>
</dbReference>
<protein>
    <recommendedName>
        <fullName evidence="3">Nudix hydrolase domain-containing protein</fullName>
    </recommendedName>
</protein>
<keyword evidence="2" id="KW-0378">Hydrolase</keyword>
<comment type="cofactor">
    <cofactor evidence="1">
        <name>Mg(2+)</name>
        <dbReference type="ChEBI" id="CHEBI:18420"/>
    </cofactor>
</comment>
<dbReference type="PANTHER" id="PTHR43046">
    <property type="entry name" value="GDP-MANNOSE MANNOSYL HYDROLASE"/>
    <property type="match status" value="1"/>
</dbReference>
<comment type="caution">
    <text evidence="4">The sequence shown here is derived from an EMBL/GenBank/DDBJ whole genome shotgun (WGS) entry which is preliminary data.</text>
</comment>
<sequence>METNDLRMVEENFQFDIRASGILWNEETDAILLSMENDEQGIQVLPGGAVKRFETSQQAVVREMLEETGYETEIVRLLALIESTFSIEENTDKTYQQINFVYLLKRVAHSDRHKIVASEEKVRPVWKHRKDVKNVKPTILNEIIAEFPTSVRFEVSFD</sequence>
<dbReference type="SUPFAM" id="SSF55811">
    <property type="entry name" value="Nudix"/>
    <property type="match status" value="1"/>
</dbReference>
<name>A0A242BEV2_ENTFC</name>